<keyword evidence="1" id="KW-1133">Transmembrane helix</keyword>
<protein>
    <submittedName>
        <fullName evidence="3">Mycobacterial cell wall arabinan synthesis family protein</fullName>
    </submittedName>
</protein>
<keyword evidence="1" id="KW-0812">Transmembrane</keyword>
<proteinExistence type="predicted"/>
<evidence type="ECO:0000313" key="3">
    <source>
        <dbReference type="EMBL" id="EUA68372.1"/>
    </source>
</evidence>
<feature type="transmembrane region" description="Helical" evidence="1">
    <location>
        <begin position="143"/>
        <end position="160"/>
    </location>
</feature>
<dbReference type="Pfam" id="PF04602">
    <property type="entry name" value="Arabinose_trans"/>
    <property type="match status" value="1"/>
</dbReference>
<accession>X8DIC0</accession>
<name>X8DIC0_MYCXE</name>
<dbReference type="InterPro" id="IPR007680">
    <property type="entry name" value="Arabino_trans_central"/>
</dbReference>
<feature type="transmembrane region" description="Helical" evidence="1">
    <location>
        <begin position="70"/>
        <end position="88"/>
    </location>
</feature>
<sequence length="186" mass="21157">MFTDLTGPAPSGLKFSASIDTRFSTRPTLLKLAAIVVAIGSTVVALVALWRLDQLDGRRMRRLIPATWRGFTLVDATVIFAFLLWHVIGANSSDDGYILGMARVADHAGYMSNYFRWFGSPEDPFGWYYNLLALMTHVSDQSIWIRLPDLVAGLMCWLLLSREVLPRLGRRWHPARPRCGRRRWCC</sequence>
<reference evidence="3" key="1">
    <citation type="submission" date="2014-01" db="EMBL/GenBank/DDBJ databases">
        <authorList>
            <person name="Brown-Elliot B."/>
            <person name="Wallace R."/>
            <person name="Lenaerts A."/>
            <person name="Ordway D."/>
            <person name="DeGroote M.A."/>
            <person name="Parker T."/>
            <person name="Sizemore C."/>
            <person name="Tallon L.J."/>
            <person name="Sadzewicz L.K."/>
            <person name="Sengamalay N."/>
            <person name="Fraser C.M."/>
            <person name="Hine E."/>
            <person name="Shefchek K.A."/>
            <person name="Das S.P."/>
            <person name="Tettelin H."/>
        </authorList>
    </citation>
    <scope>NUCLEOTIDE SEQUENCE [LARGE SCALE GENOMIC DNA]</scope>
    <source>
        <strain evidence="3">4042</strain>
    </source>
</reference>
<feature type="domain" description="Arabinofuranosyltransferase central" evidence="2">
    <location>
        <begin position="27"/>
        <end position="172"/>
    </location>
</feature>
<dbReference type="GO" id="GO:0071766">
    <property type="term" value="P:Actinobacterium-type cell wall biogenesis"/>
    <property type="evidence" value="ECO:0007669"/>
    <property type="project" value="InterPro"/>
</dbReference>
<comment type="caution">
    <text evidence="3">The sequence shown here is derived from an EMBL/GenBank/DDBJ whole genome shotgun (WGS) entry which is preliminary data.</text>
</comment>
<organism evidence="3">
    <name type="scientific">Mycobacterium xenopi 4042</name>
    <dbReference type="NCBI Taxonomy" id="1299334"/>
    <lineage>
        <taxon>Bacteria</taxon>
        <taxon>Bacillati</taxon>
        <taxon>Actinomycetota</taxon>
        <taxon>Actinomycetes</taxon>
        <taxon>Mycobacteriales</taxon>
        <taxon>Mycobacteriaceae</taxon>
        <taxon>Mycobacterium</taxon>
    </lineage>
</organism>
<gene>
    <name evidence="3" type="ORF">I553_10544</name>
</gene>
<dbReference type="Gene3D" id="2.60.120.610">
    <property type="entry name" value="arabinofuranosyltransferase like domain"/>
    <property type="match status" value="1"/>
</dbReference>
<dbReference type="EMBL" id="JAOB01000016">
    <property type="protein sequence ID" value="EUA68372.1"/>
    <property type="molecule type" value="Genomic_DNA"/>
</dbReference>
<dbReference type="PATRIC" id="fig|1299334.3.peg.1892"/>
<evidence type="ECO:0000259" key="2">
    <source>
        <dbReference type="Pfam" id="PF04602"/>
    </source>
</evidence>
<evidence type="ECO:0000256" key="1">
    <source>
        <dbReference type="SAM" id="Phobius"/>
    </source>
</evidence>
<dbReference type="AlphaFoldDB" id="X8DIC0"/>
<feature type="transmembrane region" description="Helical" evidence="1">
    <location>
        <begin position="29"/>
        <end position="50"/>
    </location>
</feature>
<dbReference type="InterPro" id="IPR027451">
    <property type="entry name" value="EmbABC_dom1"/>
</dbReference>
<dbReference type="GO" id="GO:0052636">
    <property type="term" value="F:arabinosyltransferase activity"/>
    <property type="evidence" value="ECO:0007669"/>
    <property type="project" value="InterPro"/>
</dbReference>
<keyword evidence="1" id="KW-0472">Membrane</keyword>